<proteinExistence type="predicted"/>
<evidence type="ECO:0000313" key="1">
    <source>
        <dbReference type="EMBL" id="ATC82316.1"/>
    </source>
</evidence>
<keyword evidence="2" id="KW-1185">Reference proteome</keyword>
<dbReference type="EMBL" id="CP011011">
    <property type="protein sequence ID" value="ATC82316.1"/>
    <property type="molecule type" value="Genomic_DNA"/>
</dbReference>
<evidence type="ECO:0000313" key="2">
    <source>
        <dbReference type="Proteomes" id="UP000217277"/>
    </source>
</evidence>
<accession>A0ACA8DWB3</accession>
<gene>
    <name evidence="1" type="ORF">PAGA_a1972</name>
</gene>
<name>A0ACA8DWB3_9GAMM</name>
<organism evidence="1 2">
    <name type="scientific">Pseudoalteromonas agarivorans DSM 14585</name>
    <dbReference type="NCBI Taxonomy" id="1312369"/>
    <lineage>
        <taxon>Bacteria</taxon>
        <taxon>Pseudomonadati</taxon>
        <taxon>Pseudomonadota</taxon>
        <taxon>Gammaproteobacteria</taxon>
        <taxon>Alteromonadales</taxon>
        <taxon>Pseudoalteromonadaceae</taxon>
        <taxon>Pseudoalteromonas</taxon>
    </lineage>
</organism>
<dbReference type="Proteomes" id="UP000217277">
    <property type="component" value="Chromosome I"/>
</dbReference>
<protein>
    <submittedName>
        <fullName evidence="1">Uncharacterized protein</fullName>
    </submittedName>
</protein>
<sequence length="37" mass="4732">MRHKVCLVSFFYFKKLKNRLYQYYTINTYFYDKKIPA</sequence>
<reference evidence="1" key="1">
    <citation type="submission" date="2015-03" db="EMBL/GenBank/DDBJ databases">
        <authorList>
            <person name="Xie B.-B."/>
            <person name="Rong J.-C."/>
            <person name="Qin Q.-L."/>
            <person name="Zhang Y.-Z."/>
        </authorList>
    </citation>
    <scope>NUCLEOTIDE SEQUENCE</scope>
    <source>
        <strain evidence="1">DSM 14585</strain>
    </source>
</reference>